<dbReference type="EMBL" id="CP011340">
    <property type="protein sequence ID" value="ALC22628.1"/>
    <property type="molecule type" value="Genomic_DNA"/>
</dbReference>
<dbReference type="OrthoDB" id="3482540at2"/>
<organism evidence="1">
    <name type="scientific">Streptomyces pristinaespiralis</name>
    <dbReference type="NCBI Taxonomy" id="38300"/>
    <lineage>
        <taxon>Bacteria</taxon>
        <taxon>Bacillati</taxon>
        <taxon>Actinomycetota</taxon>
        <taxon>Actinomycetes</taxon>
        <taxon>Kitasatosporales</taxon>
        <taxon>Streptomycetaceae</taxon>
        <taxon>Streptomyces</taxon>
    </lineage>
</organism>
<dbReference type="KEGG" id="spri:SPRI_4322"/>
<proteinExistence type="predicted"/>
<evidence type="ECO:0000313" key="2">
    <source>
        <dbReference type="Proteomes" id="UP000060513"/>
    </source>
</evidence>
<dbReference type="PATRIC" id="fig|38300.4.peg.4527"/>
<dbReference type="OMA" id="NNGACVM"/>
<dbReference type="RefSeq" id="WP_005316323.1">
    <property type="nucleotide sequence ID" value="NZ_CP011340.1"/>
</dbReference>
<dbReference type="GeneID" id="97234635"/>
<dbReference type="Pfam" id="PF04149">
    <property type="entry name" value="DUF397"/>
    <property type="match status" value="1"/>
</dbReference>
<dbReference type="AlphaFoldDB" id="A0A0M4D7L8"/>
<dbReference type="STRING" id="38300.SPRI_4322"/>
<gene>
    <name evidence="1" type="ORF">SPRI_4322</name>
</gene>
<sequence length="69" mass="7162">MAILQGATESWTKSSYSTGNGACVEVKSPVVQAVSVRDSKVPAGPTITFVPESWNAFVNEVGDGAFDLG</sequence>
<name>A0A0M4D7L8_STRPR</name>
<evidence type="ECO:0000313" key="1">
    <source>
        <dbReference type="EMBL" id="ALC22628.1"/>
    </source>
</evidence>
<dbReference type="InterPro" id="IPR007278">
    <property type="entry name" value="DUF397"/>
</dbReference>
<dbReference type="Proteomes" id="UP000060513">
    <property type="component" value="Chromosome"/>
</dbReference>
<accession>A0A0M4D7L8</accession>
<reference evidence="1 2" key="1">
    <citation type="submission" date="2015-08" db="EMBL/GenBank/DDBJ databases">
        <title>Genome sequence of the pristinamycin over-producing bacterium Streptomyces pristinaespiralis HCCB10218.</title>
        <authorList>
            <person name="Tian J."/>
            <person name="Yang J."/>
            <person name="Li L."/>
            <person name="Ruan L."/>
            <person name="Wei W."/>
            <person name="Zheng G."/>
            <person name="Wei Z."/>
            <person name="Yang S."/>
            <person name="Ge M."/>
            <person name="Jiang W."/>
            <person name="Lu Y."/>
        </authorList>
    </citation>
    <scope>NUCLEOTIDE SEQUENCE [LARGE SCALE GENOMIC DNA]</scope>
    <source>
        <strain evidence="1 2">HCCB 10218</strain>
    </source>
</reference>
<protein>
    <submittedName>
        <fullName evidence="1">Toxin</fullName>
    </submittedName>
</protein>